<dbReference type="InterPro" id="IPR009459">
    <property type="entry name" value="MucBP_dom"/>
</dbReference>
<dbReference type="CDD" id="cd00688">
    <property type="entry name" value="ISOPREN_C2_like"/>
    <property type="match status" value="1"/>
</dbReference>
<dbReference type="InterPro" id="IPR026906">
    <property type="entry name" value="LRR_5"/>
</dbReference>
<dbReference type="Pfam" id="PF00432">
    <property type="entry name" value="Prenyltrans"/>
    <property type="match status" value="1"/>
</dbReference>
<protein>
    <submittedName>
        <fullName evidence="4">Ig-like domain-containing protein</fullName>
    </submittedName>
</protein>
<dbReference type="InterPro" id="IPR032675">
    <property type="entry name" value="LRR_dom_sf"/>
</dbReference>
<keyword evidence="5" id="KW-1185">Reference proteome</keyword>
<gene>
    <name evidence="4" type="ORF">L0P62_00575</name>
</gene>
<proteinExistence type="predicted"/>
<dbReference type="Gene3D" id="2.60.40.1080">
    <property type="match status" value="3"/>
</dbReference>
<dbReference type="SMART" id="SM00635">
    <property type="entry name" value="BID_2"/>
    <property type="match status" value="3"/>
</dbReference>
<accession>A0A9Q4FKQ3</accession>
<dbReference type="Proteomes" id="UP001108123">
    <property type="component" value="Unassembled WGS sequence"/>
</dbReference>
<comment type="caution">
    <text evidence="4">The sequence shown here is derived from an EMBL/GenBank/DDBJ whole genome shotgun (WGS) entry which is preliminary data.</text>
</comment>
<dbReference type="PANTHER" id="PTHR10559">
    <property type="entry name" value="TRANSCOBALAMIN-1/GASTRIC INTRINSIC FACTOR"/>
    <property type="match status" value="1"/>
</dbReference>
<dbReference type="RefSeq" id="WP_226808642.1">
    <property type="nucleotide sequence ID" value="NZ_JAJBNW010000090.1"/>
</dbReference>
<dbReference type="Pfam" id="PF02368">
    <property type="entry name" value="Big_2"/>
    <property type="match status" value="3"/>
</dbReference>
<name>A0A9Q4FKQ3_9FIRM</name>
<dbReference type="PANTHER" id="PTHR10559:SF18">
    <property type="entry name" value="TRANSCOBALAMIN II"/>
    <property type="match status" value="1"/>
</dbReference>
<dbReference type="InterPro" id="IPR008964">
    <property type="entry name" value="Invasin/intimin_cell_adhesion"/>
</dbReference>
<dbReference type="SUPFAM" id="SSF48239">
    <property type="entry name" value="Terpenoid cyclases/Protein prenyltransferases"/>
    <property type="match status" value="3"/>
</dbReference>
<feature type="chain" id="PRO_5040451290" evidence="2">
    <location>
        <begin position="30"/>
        <end position="1946"/>
    </location>
</feature>
<evidence type="ECO:0000259" key="3">
    <source>
        <dbReference type="SMART" id="SM00635"/>
    </source>
</evidence>
<evidence type="ECO:0000313" key="4">
    <source>
        <dbReference type="EMBL" id="MCG4563932.1"/>
    </source>
</evidence>
<keyword evidence="1" id="KW-0677">Repeat</keyword>
<dbReference type="InterPro" id="IPR003343">
    <property type="entry name" value="Big_2"/>
</dbReference>
<evidence type="ECO:0000313" key="5">
    <source>
        <dbReference type="Proteomes" id="UP001108123"/>
    </source>
</evidence>
<dbReference type="Pfam" id="PF14478">
    <property type="entry name" value="DUF4430"/>
    <property type="match status" value="1"/>
</dbReference>
<dbReference type="Gene3D" id="2.170.130.30">
    <property type="match status" value="1"/>
</dbReference>
<dbReference type="EMBL" id="JAKNID010000001">
    <property type="protein sequence ID" value="MCG4563932.1"/>
    <property type="molecule type" value="Genomic_DNA"/>
</dbReference>
<feature type="domain" description="BIG2" evidence="3">
    <location>
        <begin position="1180"/>
        <end position="1260"/>
    </location>
</feature>
<feature type="domain" description="BIG2" evidence="3">
    <location>
        <begin position="1389"/>
        <end position="1468"/>
    </location>
</feature>
<dbReference type="Pfam" id="PF06458">
    <property type="entry name" value="MucBP"/>
    <property type="match status" value="2"/>
</dbReference>
<dbReference type="Gene3D" id="1.50.10.20">
    <property type="match status" value="3"/>
</dbReference>
<keyword evidence="2" id="KW-0732">Signal</keyword>
<dbReference type="InterPro" id="IPR001330">
    <property type="entry name" value="Prenyltrans"/>
</dbReference>
<dbReference type="InterPro" id="IPR027954">
    <property type="entry name" value="Transcobalamin-like_C"/>
</dbReference>
<feature type="signal peptide" evidence="2">
    <location>
        <begin position="1"/>
        <end position="29"/>
    </location>
</feature>
<evidence type="ECO:0000256" key="1">
    <source>
        <dbReference type="ARBA" id="ARBA00022737"/>
    </source>
</evidence>
<dbReference type="InterPro" id="IPR008930">
    <property type="entry name" value="Terpenoid_cyclase/PrenylTrfase"/>
</dbReference>
<reference evidence="4" key="1">
    <citation type="submission" date="2022-01" db="EMBL/GenBank/DDBJ databases">
        <title>Collection of gut derived symbiotic bacterial strains cultured from healthy donors.</title>
        <authorList>
            <person name="Lin H."/>
            <person name="Kohout C."/>
            <person name="Waligurski E."/>
            <person name="Pamer E.G."/>
        </authorList>
    </citation>
    <scope>NUCLEOTIDE SEQUENCE</scope>
    <source>
        <strain evidence="4">MSK.14.39</strain>
    </source>
</reference>
<feature type="domain" description="BIG2" evidence="3">
    <location>
        <begin position="1754"/>
        <end position="1835"/>
    </location>
</feature>
<dbReference type="InterPro" id="IPR051588">
    <property type="entry name" value="Cobalamin_Transport"/>
</dbReference>
<sequence length="1946" mass="216799">MKKYSKNKKFQVITSLLLAFMMMFSSIGANFLACAQSDGSAEETPFEFDAETGTITGYKDGNPPADLVIPEKINGVQVKHIGDKAFYYSEYGGTINKQLNSVTLPEGLESLGYMAFQKNNLTEIKLPSTLTTLGQRSLSYNKLTAIEFPKGLKSIGKEAFQENEFTEIEIPSYIEEIGEGAFKTNKIEKVILHGGLITIGAKAFEDNLIEEIEIPETVVNWPSTDKDNSIFRNNGKGTGTLYLAKVYNNSGATPKNTFGIVNPASVTIEYKDSNGAEIKPSKTIVGKELKIAEKEGTGYRAPIVAVEGSGKDLLNYDAEFGYKLIEVIDDISENYYQMGKEYTFKPEEIEGYELPEVQTVKLDKKENIITFEYTKEGQEPAEDLTKPAKIELSFPGDKQVTPLYPGSKQIINVKVLNGKDEEVKGEEVSFESSNPDVLKFSFLDTFIAGEVEEETEVTITAKLKSNPEITGSIKVIVTPKTEENVINANIKDIKPYLDEQTGASYNYLLSMAMIHNGEDANDIKKKMYIRDNYTSASELAENIMTLVAVGEDPAKYKNKNYVKELVDSQQKDGNFKLGYSSPSDKDLMMSIIALDRANADYNKETATNLLLKKAKKDGTKYYYDNTGVAGEDTIERTSLGLIALSSHQENPEVMKVIGGIKRYFKSRQYKDGNIEGFRYNGDPQFRASSTATVIQSIMAIGDDPLSKEWTKDGKNMLDGLLKFRTSKGFKEIENGLTDTNATINAFAALTDLKNEKSMYGEVTEGKEVNPDLNKPYSIKIRFEGGKIISEIEEGSELGLVAQVLNEDNKVLKDEKVNWKLSNTNIIEFKEPNKFIAKKVEEKTEITITAISQTDNTIKSDIKINIVPKEQKPVIPVNLDEEINFLKQCYKAYMKEDSQGNTGSAGLSMLAPGAARLASMDIDEIQNHLYIDEENKSAYQLSQSIITLIGADLDPRQYEDKGKVRNLVKELVDSQQADSENKGEFIKADSDKNSVESLARSIIALDMASAKYNEESAVLKLMEIYDKKDSHTYKDIKTEGIVLVALSNHKDVKGVEAKVNEILNYLKTKQNEDGGFDIEKGFDKGKNSPTATGRVIQGLIANGINPLEDKEWIKNGSTMLNAIVKSKTVKDNMKHSGYGKGEEDEYTYYEATYTAFGALMDLKNQKSMFELLKLEVDINAKPNRVEIIKPSEDKLEVGESIGLTAKVYDKDGKVLQGQEVIWESSDKDIITVKDGNIEAKNAGKATITVKIKDTQIQDTLEIVVVDEVKELEVNTAIVVFDKDGNYKIKSKPQKVTINKDEHDGGLTAFGALQATTSEYEGSDGWITSIYEIKGPSTGGWMFTVNGKIPDVTADKVKLEEGDKVIWFCTYNWKRDKSPQWSELIGEEPEEKLSIKITTDKKSIKADETLSLTAEVSQGDKVLTDKEVMWLSSDGKVATIDENGKLTAHKAGEVTITVALKDNKEIKDTIKIKVVEEDKKDLTIEEVVKALREYYSNKDEFKFRPAIGYNYTSDNLEKDLVEISSKFKINEEPKSASEHVGNIIGLIATGKDPYNYNNKNYVETLVKSQNKEGKFIIGEYDDYSTTVAFSMLALDMANAEYDRDKAINALLGYQKDGGSFGGVDETGMVLTALAKYKDKSKVQTAINKGLKYLKEQQDENTGGFIVWGGENPYSASAVLQGLIAVGEDPLSEKWTKGGKTIVDSLMNFYRDGHFEKPSEWSNEPDVDMVTEQAFIALADVYRGKSMFNEIKLNTNKVAKITIDKPEIDKIIEGETIKLNVTAYDKKEQVLPVEEIEWTSSDNKIAEVDKNGNVTTKKSGKVTIIAKVKGTEIKDSIDLEIHEKEFEIEYIGDTEVKNGQQANAKVKMRNLTGETKPATLIVTLYDKKTNKLLNYSIVEKELESKEELELGAGFLVPETGDYYIKAFLWDGLKDQNIIMHDVKEIKMAN</sequence>
<dbReference type="SUPFAM" id="SSF49373">
    <property type="entry name" value="Invasin/intimin cell-adhesion fragments"/>
    <property type="match status" value="3"/>
</dbReference>
<dbReference type="Gene3D" id="3.80.10.10">
    <property type="entry name" value="Ribonuclease Inhibitor"/>
    <property type="match status" value="2"/>
</dbReference>
<dbReference type="GO" id="GO:0003824">
    <property type="term" value="F:catalytic activity"/>
    <property type="evidence" value="ECO:0007669"/>
    <property type="project" value="InterPro"/>
</dbReference>
<dbReference type="Pfam" id="PF13306">
    <property type="entry name" value="LRR_5"/>
    <property type="match status" value="1"/>
</dbReference>
<organism evidence="4 5">
    <name type="scientific">Anaerosalibacter bizertensis</name>
    <dbReference type="NCBI Taxonomy" id="932217"/>
    <lineage>
        <taxon>Bacteria</taxon>
        <taxon>Bacillati</taxon>
        <taxon>Bacillota</taxon>
        <taxon>Tissierellia</taxon>
        <taxon>Tissierellales</taxon>
        <taxon>Sporanaerobacteraceae</taxon>
        <taxon>Anaerosalibacter</taxon>
    </lineage>
</organism>
<evidence type="ECO:0000256" key="2">
    <source>
        <dbReference type="SAM" id="SignalP"/>
    </source>
</evidence>